<reference evidence="1" key="1">
    <citation type="submission" date="2019-12" db="EMBL/GenBank/DDBJ databases">
        <title>Genome sequencing and annotation of Brassica cretica.</title>
        <authorList>
            <person name="Studholme D.J."/>
            <person name="Sarris P.F."/>
        </authorList>
    </citation>
    <scope>NUCLEOTIDE SEQUENCE</scope>
    <source>
        <strain evidence="1">PFS-001/15</strain>
        <tissue evidence="1">Leaf</tissue>
    </source>
</reference>
<organism evidence="1 2">
    <name type="scientific">Brassica cretica</name>
    <name type="common">Mustard</name>
    <dbReference type="NCBI Taxonomy" id="69181"/>
    <lineage>
        <taxon>Eukaryota</taxon>
        <taxon>Viridiplantae</taxon>
        <taxon>Streptophyta</taxon>
        <taxon>Embryophyta</taxon>
        <taxon>Tracheophyta</taxon>
        <taxon>Spermatophyta</taxon>
        <taxon>Magnoliopsida</taxon>
        <taxon>eudicotyledons</taxon>
        <taxon>Gunneridae</taxon>
        <taxon>Pentapetalae</taxon>
        <taxon>rosids</taxon>
        <taxon>malvids</taxon>
        <taxon>Brassicales</taxon>
        <taxon>Brassicaceae</taxon>
        <taxon>Brassiceae</taxon>
        <taxon>Brassica</taxon>
    </lineage>
</organism>
<gene>
    <name evidence="1" type="ORF">F2Q68_00022449</name>
</gene>
<proteinExistence type="predicted"/>
<sequence length="54" mass="6210">MTSTIGGALTEKNRHARQSSFILRRFADPRLGEESIVFNRSIHYLLSEMQHGHL</sequence>
<name>A0A8S9G416_BRACR</name>
<dbReference type="EMBL" id="QGKW02002228">
    <property type="protein sequence ID" value="KAF2537802.1"/>
    <property type="molecule type" value="Genomic_DNA"/>
</dbReference>
<evidence type="ECO:0000313" key="2">
    <source>
        <dbReference type="Proteomes" id="UP000712281"/>
    </source>
</evidence>
<accession>A0A8S9G416</accession>
<protein>
    <submittedName>
        <fullName evidence="1">Uncharacterized protein</fullName>
    </submittedName>
</protein>
<comment type="caution">
    <text evidence="1">The sequence shown here is derived from an EMBL/GenBank/DDBJ whole genome shotgun (WGS) entry which is preliminary data.</text>
</comment>
<dbReference type="AlphaFoldDB" id="A0A8S9G416"/>
<dbReference type="Proteomes" id="UP000712281">
    <property type="component" value="Unassembled WGS sequence"/>
</dbReference>
<evidence type="ECO:0000313" key="1">
    <source>
        <dbReference type="EMBL" id="KAF2537802.1"/>
    </source>
</evidence>